<dbReference type="AlphaFoldDB" id="A0A8X6N5T7"/>
<evidence type="ECO:0000313" key="1">
    <source>
        <dbReference type="EMBL" id="GFS95454.1"/>
    </source>
</evidence>
<dbReference type="Proteomes" id="UP000887013">
    <property type="component" value="Unassembled WGS sequence"/>
</dbReference>
<accession>A0A8X6N5T7</accession>
<proteinExistence type="predicted"/>
<name>A0A8X6N5T7_NEPPI</name>
<keyword evidence="2" id="KW-1185">Reference proteome</keyword>
<dbReference type="EMBL" id="BMAW01100532">
    <property type="protein sequence ID" value="GFS95454.1"/>
    <property type="molecule type" value="Genomic_DNA"/>
</dbReference>
<evidence type="ECO:0000313" key="2">
    <source>
        <dbReference type="Proteomes" id="UP000887013"/>
    </source>
</evidence>
<gene>
    <name evidence="1" type="ORF">NPIL_641751</name>
</gene>
<protein>
    <submittedName>
        <fullName evidence="1">Uncharacterized protein</fullName>
    </submittedName>
</protein>
<sequence>MKKRVDFCGLRISSTFVIFAACFCVPVCCDRPRENIFVLQDPNSSDNRTVILITWRDENGSRCEVFGNNTVFTGGPVVFLMQADYSVPGYVIS</sequence>
<reference evidence="1" key="1">
    <citation type="submission" date="2020-08" db="EMBL/GenBank/DDBJ databases">
        <title>Multicomponent nature underlies the extraordinary mechanical properties of spider dragline silk.</title>
        <authorList>
            <person name="Kono N."/>
            <person name="Nakamura H."/>
            <person name="Mori M."/>
            <person name="Yoshida Y."/>
            <person name="Ohtoshi R."/>
            <person name="Malay A.D."/>
            <person name="Moran D.A.P."/>
            <person name="Tomita M."/>
            <person name="Numata K."/>
            <person name="Arakawa K."/>
        </authorList>
    </citation>
    <scope>NUCLEOTIDE SEQUENCE</scope>
</reference>
<organism evidence="1 2">
    <name type="scientific">Nephila pilipes</name>
    <name type="common">Giant wood spider</name>
    <name type="synonym">Nephila maculata</name>
    <dbReference type="NCBI Taxonomy" id="299642"/>
    <lineage>
        <taxon>Eukaryota</taxon>
        <taxon>Metazoa</taxon>
        <taxon>Ecdysozoa</taxon>
        <taxon>Arthropoda</taxon>
        <taxon>Chelicerata</taxon>
        <taxon>Arachnida</taxon>
        <taxon>Araneae</taxon>
        <taxon>Araneomorphae</taxon>
        <taxon>Entelegynae</taxon>
        <taxon>Araneoidea</taxon>
        <taxon>Nephilidae</taxon>
        <taxon>Nephila</taxon>
    </lineage>
</organism>
<dbReference type="PROSITE" id="PS51257">
    <property type="entry name" value="PROKAR_LIPOPROTEIN"/>
    <property type="match status" value="1"/>
</dbReference>
<comment type="caution">
    <text evidence="1">The sequence shown here is derived from an EMBL/GenBank/DDBJ whole genome shotgun (WGS) entry which is preliminary data.</text>
</comment>